<feature type="compositionally biased region" description="Polar residues" evidence="5">
    <location>
        <begin position="48"/>
        <end position="63"/>
    </location>
</feature>
<feature type="compositionally biased region" description="Basic and acidic residues" evidence="5">
    <location>
        <begin position="86"/>
        <end position="106"/>
    </location>
</feature>
<dbReference type="KEGG" id="csol:105364697"/>
<keyword evidence="8" id="KW-1185">Reference proteome</keyword>
<dbReference type="InterPro" id="IPR031968">
    <property type="entry name" value="VASt"/>
</dbReference>
<dbReference type="CDD" id="cd13220">
    <property type="entry name" value="PH-GRAM_GRAMDC"/>
    <property type="match status" value="1"/>
</dbReference>
<evidence type="ECO:0000313" key="8">
    <source>
        <dbReference type="Proteomes" id="UP000695007"/>
    </source>
</evidence>
<reference evidence="9" key="1">
    <citation type="submission" date="2025-08" db="UniProtKB">
        <authorList>
            <consortium name="RefSeq"/>
        </authorList>
    </citation>
    <scope>IDENTIFICATION</scope>
</reference>
<name>A0AAJ6YMY3_9HYME</name>
<evidence type="ECO:0000256" key="5">
    <source>
        <dbReference type="SAM" id="MobiDB-lite"/>
    </source>
</evidence>
<feature type="region of interest" description="Disordered" evidence="5">
    <location>
        <begin position="372"/>
        <end position="398"/>
    </location>
</feature>
<dbReference type="GeneID" id="105364697"/>
<feature type="region of interest" description="Disordered" evidence="5">
    <location>
        <begin position="38"/>
        <end position="163"/>
    </location>
</feature>
<feature type="domain" description="VASt" evidence="7">
    <location>
        <begin position="416"/>
        <end position="588"/>
    </location>
</feature>
<evidence type="ECO:0000256" key="4">
    <source>
        <dbReference type="ARBA" id="ARBA00023136"/>
    </source>
</evidence>
<dbReference type="GO" id="GO:0140268">
    <property type="term" value="C:endoplasmic reticulum-plasma membrane contact site"/>
    <property type="evidence" value="ECO:0007669"/>
    <property type="project" value="TreeGrafter"/>
</dbReference>
<dbReference type="Pfam" id="PF02893">
    <property type="entry name" value="GRAM"/>
    <property type="match status" value="1"/>
</dbReference>
<protein>
    <submittedName>
        <fullName evidence="9">GRAM domain-containing protein 1B-like</fullName>
    </submittedName>
</protein>
<evidence type="ECO:0000313" key="9">
    <source>
        <dbReference type="RefSeq" id="XP_011500991.1"/>
    </source>
</evidence>
<proteinExistence type="predicted"/>
<dbReference type="InterPro" id="IPR004182">
    <property type="entry name" value="GRAM"/>
</dbReference>
<dbReference type="RefSeq" id="XP_011500991.1">
    <property type="nucleotide sequence ID" value="XM_011502689.1"/>
</dbReference>
<evidence type="ECO:0000259" key="7">
    <source>
        <dbReference type="PROSITE" id="PS51778"/>
    </source>
</evidence>
<dbReference type="GO" id="GO:0005886">
    <property type="term" value="C:plasma membrane"/>
    <property type="evidence" value="ECO:0007669"/>
    <property type="project" value="TreeGrafter"/>
</dbReference>
<keyword evidence="2 6" id="KW-0812">Transmembrane</keyword>
<organism evidence="8 9">
    <name type="scientific">Ceratosolen solmsi marchali</name>
    <dbReference type="NCBI Taxonomy" id="326594"/>
    <lineage>
        <taxon>Eukaryota</taxon>
        <taxon>Metazoa</taxon>
        <taxon>Ecdysozoa</taxon>
        <taxon>Arthropoda</taxon>
        <taxon>Hexapoda</taxon>
        <taxon>Insecta</taxon>
        <taxon>Pterygota</taxon>
        <taxon>Neoptera</taxon>
        <taxon>Endopterygota</taxon>
        <taxon>Hymenoptera</taxon>
        <taxon>Apocrita</taxon>
        <taxon>Proctotrupomorpha</taxon>
        <taxon>Chalcidoidea</taxon>
        <taxon>Agaonidae</taxon>
        <taxon>Agaoninae</taxon>
        <taxon>Ceratosolen</taxon>
    </lineage>
</organism>
<dbReference type="PANTHER" id="PTHR23319:SF4">
    <property type="entry name" value="GRAM DOMAIN CONTAINING 1B, ISOFORM E"/>
    <property type="match status" value="1"/>
</dbReference>
<dbReference type="GO" id="GO:0032366">
    <property type="term" value="P:intracellular sterol transport"/>
    <property type="evidence" value="ECO:0007669"/>
    <property type="project" value="TreeGrafter"/>
</dbReference>
<dbReference type="Gene3D" id="2.30.29.30">
    <property type="entry name" value="Pleckstrin-homology domain (PH domain)/Phosphotyrosine-binding domain (PTB)"/>
    <property type="match status" value="1"/>
</dbReference>
<gene>
    <name evidence="9" type="primary">LOC105364697</name>
</gene>
<keyword evidence="4 6" id="KW-0472">Membrane</keyword>
<dbReference type="GO" id="GO:0005789">
    <property type="term" value="C:endoplasmic reticulum membrane"/>
    <property type="evidence" value="ECO:0007669"/>
    <property type="project" value="TreeGrafter"/>
</dbReference>
<dbReference type="InterPro" id="IPR051482">
    <property type="entry name" value="Cholesterol_transport"/>
</dbReference>
<comment type="subcellular location">
    <subcellularLocation>
        <location evidence="1">Membrane</location>
        <topology evidence="1">Single-pass membrane protein</topology>
    </subcellularLocation>
</comment>
<evidence type="ECO:0000256" key="6">
    <source>
        <dbReference type="SAM" id="Phobius"/>
    </source>
</evidence>
<sequence length="772" mass="87210">MYFEDPVPERPITNMNKSVENLLISSHDLITSINSSSLAGHSLSSNLTNGAYNESIQDVSSGGENERGSPIQSPNLSPKPSPRFSSKKDHKDKSHKDEKDHRDHSIKSCLDATSHSQKETVISSKLNDHQIQDITNRSSDSTEVSKHTASESRKETRGSDHRTKKKSWYSNILYPTYKSRSDDFKRIFKEVPDEERLVVDYSCALQREIIVHGRLYVSQNYVCFHATIFKWETLVSLRWKDVTSITKEKTALVIPNAILIATVTDKFFLTSFGSRDKTFMMLFKVWQNALMEQSMSITEMWQLVHHCYGEELGLTSDDEDYITRPLTVPHEEKLSARLSLDSFSEGDVKSGNPPASDVVQLPLTQSSAIHSATGNKTEELIDPTDVSDSSESEEEKKPCVRMGIRTSIPVCSASHSGRLLIKATLPIHIDQLFTLLFTNSKFFLDFHTARKTTDLIQPAWTQDNTTSIKMRTVSLTVSLTQAVGPRSSQVTETQIMLPCTTPGHLYCIDVETTNAGIPYADSFSVLSHYCMTSISENESSFAVFSQIRYKKNVWGFVKSFIDKNCWAGMQEYFNSLIKALAVECEESSVVAGGLKRKARRRRRVTAAGVTIQTHSPDHTAFNHQSPVVDLPHSHTINAPDLRGDNSTILSWVLLVAVLCLMFINGLLYYKLWGLEEAATYTIMDLHVLKNTPKTEEDWINLLQQQESLHNIEVKKWQRVLHTAAQLLRQTEESLTQLQMSIHPTTTEKMFSVLKPGLKTLNQQNEQHRNSEL</sequence>
<feature type="transmembrane region" description="Helical" evidence="6">
    <location>
        <begin position="648"/>
        <end position="669"/>
    </location>
</feature>
<dbReference type="GO" id="GO:0032934">
    <property type="term" value="F:sterol binding"/>
    <property type="evidence" value="ECO:0007669"/>
    <property type="project" value="TreeGrafter"/>
</dbReference>
<dbReference type="PANTHER" id="PTHR23319">
    <property type="entry name" value="GRAM DOMAIN CONTAINING 1B, ISOFORM E"/>
    <property type="match status" value="1"/>
</dbReference>
<evidence type="ECO:0000256" key="2">
    <source>
        <dbReference type="ARBA" id="ARBA00022692"/>
    </source>
</evidence>
<keyword evidence="3 6" id="KW-1133">Transmembrane helix</keyword>
<dbReference type="SMART" id="SM00568">
    <property type="entry name" value="GRAM"/>
    <property type="match status" value="1"/>
</dbReference>
<dbReference type="FunFam" id="2.30.29.30:FF:000008">
    <property type="entry name" value="GRAM domain containing 1B"/>
    <property type="match status" value="1"/>
</dbReference>
<dbReference type="PROSITE" id="PS51778">
    <property type="entry name" value="VAST"/>
    <property type="match status" value="1"/>
</dbReference>
<dbReference type="AlphaFoldDB" id="A0AAJ6YMY3"/>
<evidence type="ECO:0000256" key="1">
    <source>
        <dbReference type="ARBA" id="ARBA00004167"/>
    </source>
</evidence>
<dbReference type="InterPro" id="IPR011993">
    <property type="entry name" value="PH-like_dom_sf"/>
</dbReference>
<feature type="compositionally biased region" description="Low complexity" evidence="5">
    <location>
        <begin position="38"/>
        <end position="47"/>
    </location>
</feature>
<feature type="compositionally biased region" description="Basic and acidic residues" evidence="5">
    <location>
        <begin position="143"/>
        <end position="161"/>
    </location>
</feature>
<dbReference type="Proteomes" id="UP000695007">
    <property type="component" value="Unplaced"/>
</dbReference>
<accession>A0AAJ6YMY3</accession>
<dbReference type="GO" id="GO:0120015">
    <property type="term" value="F:sterol transfer activity"/>
    <property type="evidence" value="ECO:0007669"/>
    <property type="project" value="TreeGrafter"/>
</dbReference>
<feature type="compositionally biased region" description="Polar residues" evidence="5">
    <location>
        <begin position="132"/>
        <end position="142"/>
    </location>
</feature>
<dbReference type="Pfam" id="PF16016">
    <property type="entry name" value="VASt"/>
    <property type="match status" value="1"/>
</dbReference>
<feature type="compositionally biased region" description="Polar residues" evidence="5">
    <location>
        <begin position="111"/>
        <end position="125"/>
    </location>
</feature>
<evidence type="ECO:0000256" key="3">
    <source>
        <dbReference type="ARBA" id="ARBA00022989"/>
    </source>
</evidence>